<name>A0ABQ6FII0_9CHLR</name>
<dbReference type="RefSeq" id="WP_338247665.1">
    <property type="nucleotide sequence ID" value="NZ_BSRI01000001.1"/>
</dbReference>
<proteinExistence type="predicted"/>
<dbReference type="Gene3D" id="3.30.70.1140">
    <property type="entry name" value="Phospho-2-dehydro-3-deoxyheptonate aldolase, domain 1"/>
    <property type="match status" value="1"/>
</dbReference>
<dbReference type="Proteomes" id="UP001344906">
    <property type="component" value="Unassembled WGS sequence"/>
</dbReference>
<feature type="domain" description="DAHP synthetase I/KDSA" evidence="2">
    <location>
        <begin position="97"/>
        <end position="337"/>
    </location>
</feature>
<reference evidence="3 4" key="1">
    <citation type="submission" date="2023-02" db="EMBL/GenBank/DDBJ databases">
        <title>Dictyobacter halimunensis sp. nov., a new member of the class Ktedonobacteria from forest soil in a geothermal area.</title>
        <authorList>
            <person name="Rachmania M.K."/>
            <person name="Ningsih F."/>
            <person name="Sakai Y."/>
            <person name="Yabe S."/>
            <person name="Yokota A."/>
            <person name="Sjamsuridzal W."/>
        </authorList>
    </citation>
    <scope>NUCLEOTIDE SEQUENCE [LARGE SCALE GENOMIC DNA]</scope>
    <source>
        <strain evidence="3 4">S3.2.2.5</strain>
    </source>
</reference>
<dbReference type="Pfam" id="PF00793">
    <property type="entry name" value="DAHP_synth_1"/>
    <property type="match status" value="1"/>
</dbReference>
<evidence type="ECO:0000259" key="2">
    <source>
        <dbReference type="Pfam" id="PF00793"/>
    </source>
</evidence>
<dbReference type="NCBIfam" id="NF009239">
    <property type="entry name" value="PRK12595.1"/>
    <property type="match status" value="1"/>
</dbReference>
<dbReference type="InterPro" id="IPR006268">
    <property type="entry name" value="DAHP_syn_2"/>
</dbReference>
<keyword evidence="1" id="KW-0808">Transferase</keyword>
<dbReference type="EMBL" id="BSRI01000001">
    <property type="protein sequence ID" value="GLV53942.1"/>
    <property type="molecule type" value="Genomic_DNA"/>
</dbReference>
<dbReference type="SUPFAM" id="SSF51569">
    <property type="entry name" value="Aldolase"/>
    <property type="match status" value="1"/>
</dbReference>
<dbReference type="InterPro" id="IPR006218">
    <property type="entry name" value="DAHP1/KDSA"/>
</dbReference>
<dbReference type="Gene3D" id="3.20.20.70">
    <property type="entry name" value="Aldolase class I"/>
    <property type="match status" value="1"/>
</dbReference>
<sequence length="359" mass="38800">MIILLRKQASMEEKTQLLSLLSCFLESHPALEIVRIGHYETIAIDAAALDHMQATIIRNHGVVEDVVTVDTPYKLVSRAFYKESSCVVVGKDHDCQEVAIGDSSELAPVVIAGPCSVESRDQLLASAQSVKNAGAQMLRGGAFKPRTSPYQFQGLGIEGLKLLAEARQLTGLPVVTEVMEPAMVDVVAEYADMLQIGSRNMYNYPLLRAVGSHPLKRPVMLKRGLSATIDEWLLAAEYIVAAGNPNVVLCERGIRSYDSHTRNVLDVASVPVLKELTHLPVLIDPSHGTGFSRLVPVMARAGIAAGASGLMIEVHHNAAQALTDKNQALSPMQLQSIVEDTYAIHEVLNGVKQSALQIA</sequence>
<dbReference type="NCBIfam" id="TIGR01361">
    <property type="entry name" value="DAHP_synth_Bsub"/>
    <property type="match status" value="1"/>
</dbReference>
<protein>
    <submittedName>
        <fullName evidence="3">3-deoxy-7-phosphoheptulonate synthase</fullName>
    </submittedName>
</protein>
<dbReference type="PANTHER" id="PTHR43018:SF1">
    <property type="entry name" value="PROTEIN AROA(G)"/>
    <property type="match status" value="1"/>
</dbReference>
<accession>A0ABQ6FII0</accession>
<keyword evidence="4" id="KW-1185">Reference proteome</keyword>
<dbReference type="InterPro" id="IPR013785">
    <property type="entry name" value="Aldolase_TIM"/>
</dbReference>
<comment type="caution">
    <text evidence="3">The sequence shown here is derived from an EMBL/GenBank/DDBJ whole genome shotgun (WGS) entry which is preliminary data.</text>
</comment>
<dbReference type="InterPro" id="IPR052899">
    <property type="entry name" value="Class-I_DAHP_synthase"/>
</dbReference>
<gene>
    <name evidence="3" type="ORF">KDH_07930</name>
</gene>
<evidence type="ECO:0000313" key="3">
    <source>
        <dbReference type="EMBL" id="GLV53942.1"/>
    </source>
</evidence>
<evidence type="ECO:0000256" key="1">
    <source>
        <dbReference type="ARBA" id="ARBA00022679"/>
    </source>
</evidence>
<dbReference type="PANTHER" id="PTHR43018">
    <property type="entry name" value="PHOSPHO-2-DEHYDRO-3-DEOXYHEPTONATE ALDOLASE"/>
    <property type="match status" value="1"/>
</dbReference>
<dbReference type="NCBIfam" id="NF006421">
    <property type="entry name" value="PRK08673.1"/>
    <property type="match status" value="1"/>
</dbReference>
<evidence type="ECO:0000313" key="4">
    <source>
        <dbReference type="Proteomes" id="UP001344906"/>
    </source>
</evidence>
<organism evidence="3 4">
    <name type="scientific">Dictyobacter halimunensis</name>
    <dbReference type="NCBI Taxonomy" id="3026934"/>
    <lineage>
        <taxon>Bacteria</taxon>
        <taxon>Bacillati</taxon>
        <taxon>Chloroflexota</taxon>
        <taxon>Ktedonobacteria</taxon>
        <taxon>Ktedonobacterales</taxon>
        <taxon>Dictyobacteraceae</taxon>
        <taxon>Dictyobacter</taxon>
    </lineage>
</organism>